<comment type="caution">
    <text evidence="1">The sequence shown here is derived from an EMBL/GenBank/DDBJ whole genome shotgun (WGS) entry which is preliminary data.</text>
</comment>
<evidence type="ECO:0000313" key="1">
    <source>
        <dbReference type="EMBL" id="KAL3574951.1"/>
    </source>
</evidence>
<accession>A0ACC4B9B3</accession>
<gene>
    <name evidence="1" type="ORF">D5086_023052</name>
</gene>
<evidence type="ECO:0000313" key="2">
    <source>
        <dbReference type="Proteomes" id="UP000309997"/>
    </source>
</evidence>
<dbReference type="EMBL" id="RCHU02000012">
    <property type="protein sequence ID" value="KAL3574951.1"/>
    <property type="molecule type" value="Genomic_DNA"/>
</dbReference>
<reference evidence="1 2" key="1">
    <citation type="journal article" date="2024" name="Plant Biotechnol. J.">
        <title>Genome and CRISPR/Cas9 system of a widespread forest tree (Populus alba) in the world.</title>
        <authorList>
            <person name="Liu Y.J."/>
            <person name="Jiang P.F."/>
            <person name="Han X.M."/>
            <person name="Li X.Y."/>
            <person name="Wang H.M."/>
            <person name="Wang Y.J."/>
            <person name="Wang X.X."/>
            <person name="Zeng Q.Y."/>
        </authorList>
    </citation>
    <scope>NUCLEOTIDE SEQUENCE [LARGE SCALE GENOMIC DNA]</scope>
    <source>
        <strain evidence="2">cv. PAL-ZL1</strain>
    </source>
</reference>
<protein>
    <submittedName>
        <fullName evidence="1">Uncharacterized protein</fullName>
    </submittedName>
</protein>
<name>A0ACC4B9B3_POPAL</name>
<proteinExistence type="predicted"/>
<organism evidence="1 2">
    <name type="scientific">Populus alba</name>
    <name type="common">White poplar</name>
    <dbReference type="NCBI Taxonomy" id="43335"/>
    <lineage>
        <taxon>Eukaryota</taxon>
        <taxon>Viridiplantae</taxon>
        <taxon>Streptophyta</taxon>
        <taxon>Embryophyta</taxon>
        <taxon>Tracheophyta</taxon>
        <taxon>Spermatophyta</taxon>
        <taxon>Magnoliopsida</taxon>
        <taxon>eudicotyledons</taxon>
        <taxon>Gunneridae</taxon>
        <taxon>Pentapetalae</taxon>
        <taxon>rosids</taxon>
        <taxon>fabids</taxon>
        <taxon>Malpighiales</taxon>
        <taxon>Salicaceae</taxon>
        <taxon>Saliceae</taxon>
        <taxon>Populus</taxon>
    </lineage>
</organism>
<sequence>MHNVKDRNVINCVVVEGNFVVAWNWIFLEFSKLSRGGFVGCFWADFGVVLWRMFRGCLRVVLWVEDGVVLAGCGEGPSRVKEVKEAVITDGGSRVVPGLGCCWSREEERELKF</sequence>
<keyword evidence="2" id="KW-1185">Reference proteome</keyword>
<dbReference type="Proteomes" id="UP000309997">
    <property type="component" value="Unassembled WGS sequence"/>
</dbReference>